<evidence type="ECO:0000313" key="2">
    <source>
        <dbReference type="EMBL" id="GIJ71637.1"/>
    </source>
</evidence>
<keyword evidence="3" id="KW-1185">Reference proteome</keyword>
<gene>
    <name evidence="2" type="ORF">Voc01_065540</name>
</gene>
<evidence type="ECO:0000256" key="1">
    <source>
        <dbReference type="SAM" id="MobiDB-lite"/>
    </source>
</evidence>
<organism evidence="2 3">
    <name type="scientific">Virgisporangium ochraceum</name>
    <dbReference type="NCBI Taxonomy" id="65505"/>
    <lineage>
        <taxon>Bacteria</taxon>
        <taxon>Bacillati</taxon>
        <taxon>Actinomycetota</taxon>
        <taxon>Actinomycetes</taxon>
        <taxon>Micromonosporales</taxon>
        <taxon>Micromonosporaceae</taxon>
        <taxon>Virgisporangium</taxon>
    </lineage>
</organism>
<dbReference type="EMBL" id="BOPH01000088">
    <property type="protein sequence ID" value="GIJ71637.1"/>
    <property type="molecule type" value="Genomic_DNA"/>
</dbReference>
<protein>
    <submittedName>
        <fullName evidence="2">Uncharacterized protein</fullName>
    </submittedName>
</protein>
<comment type="caution">
    <text evidence="2">The sequence shown here is derived from an EMBL/GenBank/DDBJ whole genome shotgun (WGS) entry which is preliminary data.</text>
</comment>
<dbReference type="AlphaFoldDB" id="A0A8J4EGY6"/>
<accession>A0A8J4EGY6</accession>
<reference evidence="2" key="1">
    <citation type="submission" date="2021-01" db="EMBL/GenBank/DDBJ databases">
        <title>Whole genome shotgun sequence of Virgisporangium ochraceum NBRC 16418.</title>
        <authorList>
            <person name="Komaki H."/>
            <person name="Tamura T."/>
        </authorList>
    </citation>
    <scope>NUCLEOTIDE SEQUENCE</scope>
    <source>
        <strain evidence="2">NBRC 16418</strain>
    </source>
</reference>
<feature type="region of interest" description="Disordered" evidence="1">
    <location>
        <begin position="18"/>
        <end position="39"/>
    </location>
</feature>
<evidence type="ECO:0000313" key="3">
    <source>
        <dbReference type="Proteomes" id="UP000635606"/>
    </source>
</evidence>
<name>A0A8J4EGY6_9ACTN</name>
<sequence>MVTELNFALSGIMSADSATHKPITNHGTHRPAKRPGGVSPVGAALTSITSLLVRVTSLI</sequence>
<proteinExistence type="predicted"/>
<dbReference type="Proteomes" id="UP000635606">
    <property type="component" value="Unassembled WGS sequence"/>
</dbReference>